<sequence>MPGVRAVLIDLDGTLLDTIPDLAEAANRTLAEIGRAPLGIDTVRSYVGKGIPVLVKRCLTGHLDDNIEPDPDELALALPIFKRHYAAVNGLETTIYPRVIEGLVAMRDKGLKLACITNKAGDFTLPLLERTGLAPYFPVVVSGDTTPEKKPHPAPLLHACSTLGVAPKEAVMIGDSTNDALAGRNAGCRVLCVPYGYNEGGDVRDIDCDAIVDSLLDAAAILQPSLR</sequence>
<comment type="cofactor">
    <cofactor evidence="2 11">
        <name>Mg(2+)</name>
        <dbReference type="ChEBI" id="CHEBI:18420"/>
    </cofactor>
</comment>
<dbReference type="InterPro" id="IPR037512">
    <property type="entry name" value="PGPase_prok"/>
</dbReference>
<dbReference type="InterPro" id="IPR050155">
    <property type="entry name" value="HAD-like_hydrolase_sf"/>
</dbReference>
<dbReference type="NCBIfam" id="TIGR01509">
    <property type="entry name" value="HAD-SF-IA-v3"/>
    <property type="match status" value="1"/>
</dbReference>
<evidence type="ECO:0000256" key="7">
    <source>
        <dbReference type="ARBA" id="ARBA00022801"/>
    </source>
</evidence>
<dbReference type="HAMAP" id="MF_00495">
    <property type="entry name" value="GPH_hydrolase_bact"/>
    <property type="match status" value="1"/>
</dbReference>
<dbReference type="AlphaFoldDB" id="A0A9D7E2S9"/>
<feature type="binding site" evidence="11">
    <location>
        <position position="12"/>
    </location>
    <ligand>
        <name>Mg(2+)</name>
        <dbReference type="ChEBI" id="CHEBI:18420"/>
    </ligand>
</feature>
<evidence type="ECO:0000256" key="10">
    <source>
        <dbReference type="ARBA" id="ARBA00059247"/>
    </source>
</evidence>
<organism evidence="12 13">
    <name type="scientific">Candidatus Methylophosphatis roskildensis</name>
    <dbReference type="NCBI Taxonomy" id="2899263"/>
    <lineage>
        <taxon>Bacteria</taxon>
        <taxon>Pseudomonadati</taxon>
        <taxon>Pseudomonadota</taxon>
        <taxon>Betaproteobacteria</taxon>
        <taxon>Nitrosomonadales</taxon>
        <taxon>Sterolibacteriaceae</taxon>
        <taxon>Candidatus Methylophosphatis</taxon>
    </lineage>
</organism>
<evidence type="ECO:0000256" key="6">
    <source>
        <dbReference type="ARBA" id="ARBA00022723"/>
    </source>
</evidence>
<dbReference type="SFLD" id="SFLDG01129">
    <property type="entry name" value="C1.5:_HAD__Beta-PGM__Phosphata"/>
    <property type="match status" value="1"/>
</dbReference>
<keyword evidence="8 11" id="KW-0460">Magnesium</keyword>
<dbReference type="Gene3D" id="3.40.50.1000">
    <property type="entry name" value="HAD superfamily/HAD-like"/>
    <property type="match status" value="1"/>
</dbReference>
<evidence type="ECO:0000256" key="5">
    <source>
        <dbReference type="ARBA" id="ARBA00013078"/>
    </source>
</evidence>
<feature type="binding site" evidence="11">
    <location>
        <position position="175"/>
    </location>
    <ligand>
        <name>Mg(2+)</name>
        <dbReference type="ChEBI" id="CHEBI:18420"/>
    </ligand>
</feature>
<dbReference type="SFLD" id="SFLDS00003">
    <property type="entry name" value="Haloacid_Dehalogenase"/>
    <property type="match status" value="1"/>
</dbReference>
<evidence type="ECO:0000256" key="9">
    <source>
        <dbReference type="ARBA" id="ARBA00023277"/>
    </source>
</evidence>
<reference evidence="12" key="1">
    <citation type="submission" date="2020-10" db="EMBL/GenBank/DDBJ databases">
        <title>Connecting structure to function with the recovery of over 1000 high-quality activated sludge metagenome-assembled genomes encoding full-length rRNA genes using long-read sequencing.</title>
        <authorList>
            <person name="Singleton C.M."/>
            <person name="Petriglieri F."/>
            <person name="Kristensen J.M."/>
            <person name="Kirkegaard R.H."/>
            <person name="Michaelsen T.Y."/>
            <person name="Andersen M.H."/>
            <person name="Karst S.M."/>
            <person name="Dueholm M.S."/>
            <person name="Nielsen P.H."/>
            <person name="Albertsen M."/>
        </authorList>
    </citation>
    <scope>NUCLEOTIDE SEQUENCE</scope>
    <source>
        <strain evidence="12">Bjer_18-Q3-R1-45_BAT3C.347</strain>
    </source>
</reference>
<dbReference type="InterPro" id="IPR023198">
    <property type="entry name" value="PGP-like_dom2"/>
</dbReference>
<dbReference type="EMBL" id="JADJEV010000005">
    <property type="protein sequence ID" value="MBK6975451.1"/>
    <property type="molecule type" value="Genomic_DNA"/>
</dbReference>
<evidence type="ECO:0000256" key="4">
    <source>
        <dbReference type="ARBA" id="ARBA00006171"/>
    </source>
</evidence>
<dbReference type="Gene3D" id="1.10.150.240">
    <property type="entry name" value="Putative phosphatase, domain 2"/>
    <property type="match status" value="1"/>
</dbReference>
<feature type="active site" description="Nucleophile" evidence="11">
    <location>
        <position position="10"/>
    </location>
</feature>
<keyword evidence="7 11" id="KW-0378">Hydrolase</keyword>
<dbReference type="GO" id="GO:0006281">
    <property type="term" value="P:DNA repair"/>
    <property type="evidence" value="ECO:0007669"/>
    <property type="project" value="TreeGrafter"/>
</dbReference>
<dbReference type="InterPro" id="IPR036412">
    <property type="entry name" value="HAD-like_sf"/>
</dbReference>
<evidence type="ECO:0000313" key="12">
    <source>
        <dbReference type="EMBL" id="MBK6975451.1"/>
    </source>
</evidence>
<evidence type="ECO:0000256" key="11">
    <source>
        <dbReference type="HAMAP-Rule" id="MF_00495"/>
    </source>
</evidence>
<keyword evidence="9 11" id="KW-0119">Carbohydrate metabolism</keyword>
<dbReference type="EC" id="3.1.3.18" evidence="5 11"/>
<dbReference type="GO" id="GO:0005829">
    <property type="term" value="C:cytosol"/>
    <property type="evidence" value="ECO:0007669"/>
    <property type="project" value="TreeGrafter"/>
</dbReference>
<dbReference type="CDD" id="cd16417">
    <property type="entry name" value="HAD_PGPase"/>
    <property type="match status" value="1"/>
</dbReference>
<dbReference type="SFLD" id="SFLDG01135">
    <property type="entry name" value="C1.5.6:_HAD__Beta-PGM__Phospha"/>
    <property type="match status" value="1"/>
</dbReference>
<dbReference type="GO" id="GO:0046295">
    <property type="term" value="P:glycolate biosynthetic process"/>
    <property type="evidence" value="ECO:0007669"/>
    <property type="project" value="UniProtKB-UniRule"/>
</dbReference>
<comment type="catalytic activity">
    <reaction evidence="1 11">
        <text>2-phosphoglycolate + H2O = glycolate + phosphate</text>
        <dbReference type="Rhea" id="RHEA:14369"/>
        <dbReference type="ChEBI" id="CHEBI:15377"/>
        <dbReference type="ChEBI" id="CHEBI:29805"/>
        <dbReference type="ChEBI" id="CHEBI:43474"/>
        <dbReference type="ChEBI" id="CHEBI:58033"/>
        <dbReference type="EC" id="3.1.3.18"/>
    </reaction>
</comment>
<evidence type="ECO:0000256" key="8">
    <source>
        <dbReference type="ARBA" id="ARBA00022842"/>
    </source>
</evidence>
<comment type="similarity">
    <text evidence="4 11">Belongs to the HAD-like hydrolase superfamily. CbbY/CbbZ/Gph/YieH family.</text>
</comment>
<dbReference type="NCBIfam" id="TIGR01549">
    <property type="entry name" value="HAD-SF-IA-v1"/>
    <property type="match status" value="1"/>
</dbReference>
<gene>
    <name evidence="12" type="ORF">IPH26_21705</name>
</gene>
<dbReference type="GO" id="GO:0008967">
    <property type="term" value="F:phosphoglycolate phosphatase activity"/>
    <property type="evidence" value="ECO:0007669"/>
    <property type="project" value="UniProtKB-UniRule"/>
</dbReference>
<keyword evidence="6 11" id="KW-0479">Metal-binding</keyword>
<evidence type="ECO:0000256" key="3">
    <source>
        <dbReference type="ARBA" id="ARBA00004818"/>
    </source>
</evidence>
<dbReference type="GO" id="GO:0005975">
    <property type="term" value="P:carbohydrate metabolic process"/>
    <property type="evidence" value="ECO:0007669"/>
    <property type="project" value="InterPro"/>
</dbReference>
<dbReference type="NCBIfam" id="TIGR01449">
    <property type="entry name" value="PGP_bact"/>
    <property type="match status" value="1"/>
</dbReference>
<dbReference type="SUPFAM" id="SSF56784">
    <property type="entry name" value="HAD-like"/>
    <property type="match status" value="1"/>
</dbReference>
<dbReference type="Proteomes" id="UP000807785">
    <property type="component" value="Unassembled WGS sequence"/>
</dbReference>
<comment type="function">
    <text evidence="10 11">Specifically catalyzes the dephosphorylation of 2-phosphoglycolate. Is involved in the dissimilation of the intracellular 2-phosphoglycolate formed during the DNA repair of 3'-phosphoglycolate ends, a major class of DNA lesions induced by oxidative stress.</text>
</comment>
<dbReference type="NCBIfam" id="NF009695">
    <property type="entry name" value="PRK13222.1-2"/>
    <property type="match status" value="1"/>
</dbReference>
<evidence type="ECO:0000256" key="2">
    <source>
        <dbReference type="ARBA" id="ARBA00001946"/>
    </source>
</evidence>
<proteinExistence type="inferred from homology"/>
<dbReference type="InterPro" id="IPR006439">
    <property type="entry name" value="HAD-SF_hydro_IA"/>
</dbReference>
<name>A0A9D7E2S9_9PROT</name>
<feature type="binding site" evidence="11">
    <location>
        <position position="10"/>
    </location>
    <ligand>
        <name>Mg(2+)</name>
        <dbReference type="ChEBI" id="CHEBI:18420"/>
    </ligand>
</feature>
<dbReference type="InterPro" id="IPR041492">
    <property type="entry name" value="HAD_2"/>
</dbReference>
<dbReference type="PANTHER" id="PTHR43434:SF1">
    <property type="entry name" value="PHOSPHOGLYCOLATE PHOSPHATASE"/>
    <property type="match status" value="1"/>
</dbReference>
<comment type="pathway">
    <text evidence="3 11">Organic acid metabolism; glycolate biosynthesis; glycolate from 2-phosphoglycolate: step 1/1.</text>
</comment>
<dbReference type="FunFam" id="3.40.50.1000:FF:000022">
    <property type="entry name" value="Phosphoglycolate phosphatase"/>
    <property type="match status" value="1"/>
</dbReference>
<comment type="caution">
    <text evidence="12">The sequence shown here is derived from an EMBL/GenBank/DDBJ whole genome shotgun (WGS) entry which is preliminary data.</text>
</comment>
<dbReference type="InterPro" id="IPR023214">
    <property type="entry name" value="HAD_sf"/>
</dbReference>
<dbReference type="GO" id="GO:0046872">
    <property type="term" value="F:metal ion binding"/>
    <property type="evidence" value="ECO:0007669"/>
    <property type="project" value="UniProtKB-KW"/>
</dbReference>
<evidence type="ECO:0000256" key="1">
    <source>
        <dbReference type="ARBA" id="ARBA00000830"/>
    </source>
</evidence>
<accession>A0A9D7E2S9</accession>
<protein>
    <recommendedName>
        <fullName evidence="5 11">Phosphoglycolate phosphatase</fullName>
        <shortName evidence="11">PGP</shortName>
        <shortName evidence="11">PGPase</shortName>
        <ecNumber evidence="5 11">3.1.3.18</ecNumber>
    </recommendedName>
</protein>
<dbReference type="Pfam" id="PF13419">
    <property type="entry name" value="HAD_2"/>
    <property type="match status" value="1"/>
</dbReference>
<evidence type="ECO:0000313" key="13">
    <source>
        <dbReference type="Proteomes" id="UP000807785"/>
    </source>
</evidence>
<dbReference type="PANTHER" id="PTHR43434">
    <property type="entry name" value="PHOSPHOGLYCOLATE PHOSPHATASE"/>
    <property type="match status" value="1"/>
</dbReference>